<dbReference type="PANTHER" id="PTHR34784">
    <property type="entry name" value="50S RIBOSOMAL PROTEIN L34"/>
    <property type="match status" value="1"/>
</dbReference>
<dbReference type="InterPro" id="IPR011719">
    <property type="entry name" value="CHP02058"/>
</dbReference>
<accession>A0A419EXM2</accession>
<dbReference type="Proteomes" id="UP000285961">
    <property type="component" value="Unassembled WGS sequence"/>
</dbReference>
<name>A0A419EXM2_9BACT</name>
<evidence type="ECO:0000256" key="2">
    <source>
        <dbReference type="ARBA" id="ARBA00023134"/>
    </source>
</evidence>
<dbReference type="InterPro" id="IPR037103">
    <property type="entry name" value="Tubulin/FtsZ-like_C"/>
</dbReference>
<organism evidence="3 4">
    <name type="scientific">Candidatus Abyssobacteria bacterium SURF_17</name>
    <dbReference type="NCBI Taxonomy" id="2093361"/>
    <lineage>
        <taxon>Bacteria</taxon>
        <taxon>Pseudomonadati</taxon>
        <taxon>Candidatus Hydrogenedentota</taxon>
        <taxon>Candidatus Abyssobacteria</taxon>
    </lineage>
</organism>
<dbReference type="AlphaFoldDB" id="A0A419EXM2"/>
<comment type="caution">
    <text evidence="3">The sequence shown here is derived from an EMBL/GenBank/DDBJ whole genome shotgun (WGS) entry which is preliminary data.</text>
</comment>
<gene>
    <name evidence="3" type="ORF">C4532_10500</name>
</gene>
<proteinExistence type="predicted"/>
<dbReference type="PANTHER" id="PTHR34784:SF1">
    <property type="entry name" value="50S RIBOSOMAL PROTEIN L34"/>
    <property type="match status" value="1"/>
</dbReference>
<dbReference type="NCBIfam" id="TIGR02058">
    <property type="entry name" value="lin0512_fam"/>
    <property type="match status" value="1"/>
</dbReference>
<evidence type="ECO:0000256" key="1">
    <source>
        <dbReference type="ARBA" id="ARBA00022741"/>
    </source>
</evidence>
<dbReference type="GO" id="GO:0005525">
    <property type="term" value="F:GTP binding"/>
    <property type="evidence" value="ECO:0007669"/>
    <property type="project" value="UniProtKB-KW"/>
</dbReference>
<evidence type="ECO:0000313" key="3">
    <source>
        <dbReference type="EMBL" id="RJP69700.1"/>
    </source>
</evidence>
<dbReference type="Pfam" id="PF09585">
    <property type="entry name" value="Lin0512_fam"/>
    <property type="match status" value="1"/>
</dbReference>
<dbReference type="EMBL" id="QZKI01000079">
    <property type="protein sequence ID" value="RJP69700.1"/>
    <property type="molecule type" value="Genomic_DNA"/>
</dbReference>
<keyword evidence="2" id="KW-0342">GTP-binding</keyword>
<keyword evidence="1" id="KW-0547">Nucleotide-binding</keyword>
<protein>
    <submittedName>
        <fullName evidence="3">Uncharacterized protein</fullName>
    </submittedName>
</protein>
<evidence type="ECO:0000313" key="4">
    <source>
        <dbReference type="Proteomes" id="UP000285961"/>
    </source>
</evidence>
<sequence length="122" mass="13255">MSEKQYLTQMGMGVDLHGQNPTKAAARAVHNAIANNCLCGISEVLHAERLEDDMHVHVMIACPKPEEVDTEAVLEELPFGIKTIEVKEGGMISPHVYEPRLGDKTGETYVANAAVTVMVNTP</sequence>
<reference evidence="3 4" key="1">
    <citation type="journal article" date="2017" name="ISME J.">
        <title>Energy and carbon metabolisms in a deep terrestrial subsurface fluid microbial community.</title>
        <authorList>
            <person name="Momper L."/>
            <person name="Jungbluth S.P."/>
            <person name="Lee M.D."/>
            <person name="Amend J.P."/>
        </authorList>
    </citation>
    <scope>NUCLEOTIDE SEQUENCE [LARGE SCALE GENOMIC DNA]</scope>
    <source>
        <strain evidence="3">SURF_17</strain>
    </source>
</reference>
<dbReference type="Gene3D" id="3.30.1330.20">
    <property type="entry name" value="Tubulin/FtsZ, C-terminal domain"/>
    <property type="match status" value="1"/>
</dbReference>